<proteinExistence type="predicted"/>
<dbReference type="PATRIC" id="fig|43658.5.peg.4884"/>
<gene>
    <name evidence="1" type="ORF">TW77_23100</name>
</gene>
<evidence type="ECO:0000313" key="1">
    <source>
        <dbReference type="EMBL" id="KJZ05264.1"/>
    </source>
</evidence>
<dbReference type="RefSeq" id="WP_046007324.1">
    <property type="nucleotide sequence ID" value="NZ_JXYA01000079.1"/>
</dbReference>
<dbReference type="EMBL" id="JXYA01000079">
    <property type="protein sequence ID" value="KJZ05264.1"/>
    <property type="molecule type" value="Genomic_DNA"/>
</dbReference>
<sequence length="120" mass="13449">MQLPRNVMDIYFGYNFRVGDVKGAKEGIAEFEQIAQNASSAEEKERYAQAAKQLRTEILPQMEKEMEQLGKQLGLKGGQIGKVVDLNGDSLSHLAVKKDQLNGLSMITPYETGRFYHNKA</sequence>
<protein>
    <submittedName>
        <fullName evidence="1">Uncharacterized protein</fullName>
    </submittedName>
</protein>
<comment type="caution">
    <text evidence="1">The sequence shown here is derived from an EMBL/GenBank/DDBJ whole genome shotgun (WGS) entry which is preliminary data.</text>
</comment>
<evidence type="ECO:0000313" key="2">
    <source>
        <dbReference type="Proteomes" id="UP000033452"/>
    </source>
</evidence>
<name>A0A0F4QDF4_9GAMM</name>
<keyword evidence="2" id="KW-1185">Reference proteome</keyword>
<dbReference type="AlphaFoldDB" id="A0A0F4QDF4"/>
<reference evidence="1 2" key="1">
    <citation type="journal article" date="2015" name="BMC Genomics">
        <title>Genome mining reveals unlocked bioactive potential of marine Gram-negative bacteria.</title>
        <authorList>
            <person name="Machado H."/>
            <person name="Sonnenschein E.C."/>
            <person name="Melchiorsen J."/>
            <person name="Gram L."/>
        </authorList>
    </citation>
    <scope>NUCLEOTIDE SEQUENCE [LARGE SCALE GENOMIC DNA]</scope>
    <source>
        <strain evidence="1 2">S2471</strain>
    </source>
</reference>
<dbReference type="OrthoDB" id="6291057at2"/>
<dbReference type="Proteomes" id="UP000033452">
    <property type="component" value="Unassembled WGS sequence"/>
</dbReference>
<accession>A0A0F4QDF4</accession>
<organism evidence="1 2">
    <name type="scientific">Pseudoalteromonas rubra</name>
    <dbReference type="NCBI Taxonomy" id="43658"/>
    <lineage>
        <taxon>Bacteria</taxon>
        <taxon>Pseudomonadati</taxon>
        <taxon>Pseudomonadota</taxon>
        <taxon>Gammaproteobacteria</taxon>
        <taxon>Alteromonadales</taxon>
        <taxon>Pseudoalteromonadaceae</taxon>
        <taxon>Pseudoalteromonas</taxon>
    </lineage>
</organism>